<accession>A0A7K3M347</accession>
<evidence type="ECO:0000313" key="3">
    <source>
        <dbReference type="EMBL" id="NDL56878.1"/>
    </source>
</evidence>
<keyword evidence="4" id="KW-1185">Reference proteome</keyword>
<gene>
    <name evidence="3" type="ORF">F7O44_07315</name>
</gene>
<comment type="similarity">
    <text evidence="1">Belongs to the F420H(2)-dependent quinone reductase family.</text>
</comment>
<protein>
    <submittedName>
        <fullName evidence="3">Nitroreductase family deazaflavin-dependent oxidoreductase</fullName>
    </submittedName>
</protein>
<dbReference type="GO" id="GO:0070967">
    <property type="term" value="F:coenzyme F420 binding"/>
    <property type="evidence" value="ECO:0007669"/>
    <property type="project" value="TreeGrafter"/>
</dbReference>
<dbReference type="InterPro" id="IPR004378">
    <property type="entry name" value="F420H2_quin_Rdtase"/>
</dbReference>
<dbReference type="GO" id="GO:0016491">
    <property type="term" value="F:oxidoreductase activity"/>
    <property type="evidence" value="ECO:0007669"/>
    <property type="project" value="InterPro"/>
</dbReference>
<dbReference type="PANTHER" id="PTHR39428">
    <property type="entry name" value="F420H(2)-DEPENDENT QUINONE REDUCTASE RV1261C"/>
    <property type="match status" value="1"/>
</dbReference>
<dbReference type="Gene3D" id="2.30.110.10">
    <property type="entry name" value="Electron Transport, Fmn-binding Protein, Chain A"/>
    <property type="match status" value="1"/>
</dbReference>
<dbReference type="Pfam" id="PF04075">
    <property type="entry name" value="F420H2_quin_red"/>
    <property type="match status" value="1"/>
</dbReference>
<proteinExistence type="inferred from homology"/>
<dbReference type="AlphaFoldDB" id="A0A7K3M347"/>
<dbReference type="GO" id="GO:0005886">
    <property type="term" value="C:plasma membrane"/>
    <property type="evidence" value="ECO:0007669"/>
    <property type="project" value="TreeGrafter"/>
</dbReference>
<organism evidence="3 4">
    <name type="scientific">Phytoactinopolyspora mesophila</name>
    <dbReference type="NCBI Taxonomy" id="2650750"/>
    <lineage>
        <taxon>Bacteria</taxon>
        <taxon>Bacillati</taxon>
        <taxon>Actinomycetota</taxon>
        <taxon>Actinomycetes</taxon>
        <taxon>Jiangellales</taxon>
        <taxon>Jiangellaceae</taxon>
        <taxon>Phytoactinopolyspora</taxon>
    </lineage>
</organism>
<name>A0A7K3M347_9ACTN</name>
<comment type="caution">
    <text evidence="3">The sequence shown here is derived from an EMBL/GenBank/DDBJ whole genome shotgun (WGS) entry which is preliminary data.</text>
</comment>
<dbReference type="NCBIfam" id="TIGR00026">
    <property type="entry name" value="hi_GC_TIGR00026"/>
    <property type="match status" value="1"/>
</dbReference>
<evidence type="ECO:0000313" key="4">
    <source>
        <dbReference type="Proteomes" id="UP000460435"/>
    </source>
</evidence>
<comment type="catalytic activity">
    <reaction evidence="2">
        <text>oxidized coenzyme F420-(gamma-L-Glu)(n) + a quinol + H(+) = reduced coenzyme F420-(gamma-L-Glu)(n) + a quinone</text>
        <dbReference type="Rhea" id="RHEA:39663"/>
        <dbReference type="Rhea" id="RHEA-COMP:12939"/>
        <dbReference type="Rhea" id="RHEA-COMP:14378"/>
        <dbReference type="ChEBI" id="CHEBI:15378"/>
        <dbReference type="ChEBI" id="CHEBI:24646"/>
        <dbReference type="ChEBI" id="CHEBI:132124"/>
        <dbReference type="ChEBI" id="CHEBI:133980"/>
        <dbReference type="ChEBI" id="CHEBI:139511"/>
    </reaction>
</comment>
<evidence type="ECO:0000256" key="1">
    <source>
        <dbReference type="ARBA" id="ARBA00008710"/>
    </source>
</evidence>
<evidence type="ECO:0000256" key="2">
    <source>
        <dbReference type="ARBA" id="ARBA00049106"/>
    </source>
</evidence>
<dbReference type="SUPFAM" id="SSF50475">
    <property type="entry name" value="FMN-binding split barrel"/>
    <property type="match status" value="1"/>
</dbReference>
<reference evidence="3 4" key="1">
    <citation type="submission" date="2019-11" db="EMBL/GenBank/DDBJ databases">
        <authorList>
            <person name="Li X.-J."/>
            <person name="Feng X.-M."/>
        </authorList>
    </citation>
    <scope>NUCLEOTIDE SEQUENCE [LARGE SCALE GENOMIC DNA]</scope>
    <source>
        <strain evidence="3 4">XMNu-373</strain>
    </source>
</reference>
<dbReference type="InterPro" id="IPR012349">
    <property type="entry name" value="Split_barrel_FMN-bd"/>
</dbReference>
<dbReference type="EMBL" id="WLZY01000002">
    <property type="protein sequence ID" value="NDL56878.1"/>
    <property type="molecule type" value="Genomic_DNA"/>
</dbReference>
<sequence>MEETQALSSWATTRPELNAGRLMRAFVRINVYFYSKPPSKLSKTINKLGIKLNVFLYQRSQGRIMGRFGDLEALLITTTGRKSGQPRTVPLGYLYDQGRFIVIAVPGHFDIPGGPKALDPAWYLNLQAHPQAKINIGREIIDVTATTATGAEHDKYWNQFTTAYPFISEFFKRANRPPPVVVLTPNDLHPDSL</sequence>
<dbReference type="Proteomes" id="UP000460435">
    <property type="component" value="Unassembled WGS sequence"/>
</dbReference>
<dbReference type="PANTHER" id="PTHR39428:SF3">
    <property type="entry name" value="DEAZAFLAVIN-DEPENDENT NITROREDUCTASE"/>
    <property type="match status" value="1"/>
</dbReference>